<feature type="domain" description="Response regulatory" evidence="1">
    <location>
        <begin position="26"/>
        <end position="109"/>
    </location>
</feature>
<organism evidence="2 3">
    <name type="scientific">Chitinophaga oryzae</name>
    <dbReference type="NCBI Taxonomy" id="2725414"/>
    <lineage>
        <taxon>Bacteria</taxon>
        <taxon>Pseudomonadati</taxon>
        <taxon>Bacteroidota</taxon>
        <taxon>Chitinophagia</taxon>
        <taxon>Chitinophagales</taxon>
        <taxon>Chitinophagaceae</taxon>
        <taxon>Chitinophaga</taxon>
    </lineage>
</organism>
<evidence type="ECO:0000259" key="1">
    <source>
        <dbReference type="Pfam" id="PF00072"/>
    </source>
</evidence>
<dbReference type="Proteomes" id="UP000503144">
    <property type="component" value="Chromosome"/>
</dbReference>
<evidence type="ECO:0000313" key="2">
    <source>
        <dbReference type="EMBL" id="QJB41721.1"/>
    </source>
</evidence>
<dbReference type="InterPro" id="IPR011006">
    <property type="entry name" value="CheY-like_superfamily"/>
</dbReference>
<name>A0ABX6LNJ7_9BACT</name>
<dbReference type="RefSeq" id="WP_168862032.1">
    <property type="nucleotide sequence ID" value="NZ_CP051204.2"/>
</dbReference>
<dbReference type="EMBL" id="CP051204">
    <property type="protein sequence ID" value="QJB41721.1"/>
    <property type="molecule type" value="Genomic_DNA"/>
</dbReference>
<keyword evidence="3" id="KW-1185">Reference proteome</keyword>
<gene>
    <name evidence="2" type="ORF">HF324_29295</name>
</gene>
<dbReference type="SUPFAM" id="SSF52172">
    <property type="entry name" value="CheY-like"/>
    <property type="match status" value="1"/>
</dbReference>
<sequence length="127" mass="14276">MKVDILLVDAANECPCSTGFVPYLINRNYIIDRRPNIYTCIEAFADQEREYGVVIVHMSILAKSLRVVRKIREQNASIPIIVITFIGRGPTDIHAITEAGADDYIIKPMCGPGYLIEVIGKYLPHKQ</sequence>
<dbReference type="InterPro" id="IPR001789">
    <property type="entry name" value="Sig_transdc_resp-reg_receiver"/>
</dbReference>
<accession>A0ABX6LNJ7</accession>
<reference evidence="2" key="1">
    <citation type="submission" date="2020-09" db="EMBL/GenBank/DDBJ databases">
        <authorList>
            <person name="Kittiwongwattana C."/>
        </authorList>
    </citation>
    <scope>NUCLEOTIDE SEQUENCE</scope>
    <source>
        <strain evidence="2">1303</strain>
    </source>
</reference>
<dbReference type="Pfam" id="PF00072">
    <property type="entry name" value="Response_reg"/>
    <property type="match status" value="1"/>
</dbReference>
<protein>
    <submittedName>
        <fullName evidence="2">Response regulator</fullName>
    </submittedName>
</protein>
<proteinExistence type="predicted"/>
<evidence type="ECO:0000313" key="3">
    <source>
        <dbReference type="Proteomes" id="UP000503144"/>
    </source>
</evidence>
<dbReference type="Gene3D" id="3.40.50.2300">
    <property type="match status" value="1"/>
</dbReference>